<dbReference type="Gene3D" id="2.40.40.10">
    <property type="entry name" value="RlpA-like domain"/>
    <property type="match status" value="2"/>
</dbReference>
<evidence type="ECO:0000256" key="3">
    <source>
        <dbReference type="ARBA" id="ARBA00022525"/>
    </source>
</evidence>
<evidence type="ECO:0000256" key="2">
    <source>
        <dbReference type="ARBA" id="ARBA00005592"/>
    </source>
</evidence>
<dbReference type="PANTHER" id="PTHR33191">
    <property type="entry name" value="RIPENING-RELATED PROTEIN 2-RELATED"/>
    <property type="match status" value="1"/>
</dbReference>
<organism evidence="7">
    <name type="scientific">Oryza glumipatula</name>
    <dbReference type="NCBI Taxonomy" id="40148"/>
    <lineage>
        <taxon>Eukaryota</taxon>
        <taxon>Viridiplantae</taxon>
        <taxon>Streptophyta</taxon>
        <taxon>Embryophyta</taxon>
        <taxon>Tracheophyta</taxon>
        <taxon>Spermatophyta</taxon>
        <taxon>Magnoliopsida</taxon>
        <taxon>Liliopsida</taxon>
        <taxon>Poales</taxon>
        <taxon>Poaceae</taxon>
        <taxon>BOP clade</taxon>
        <taxon>Oryzoideae</taxon>
        <taxon>Oryzeae</taxon>
        <taxon>Oryzinae</taxon>
        <taxon>Oryza</taxon>
    </lineage>
</organism>
<dbReference type="STRING" id="40148.A0A0E0BC29"/>
<dbReference type="AlphaFoldDB" id="A0A0E0BC29"/>
<accession>A0A0E0BC29</accession>
<dbReference type="PANTHER" id="PTHR33191:SF71">
    <property type="entry name" value="RIPENING-RELATED PROTEIN 4-RELATED"/>
    <property type="match status" value="1"/>
</dbReference>
<evidence type="ECO:0000313" key="8">
    <source>
        <dbReference type="Proteomes" id="UP000026961"/>
    </source>
</evidence>
<dbReference type="CDD" id="cd22270">
    <property type="entry name" value="DPBB_kiwellin-like"/>
    <property type="match status" value="1"/>
</dbReference>
<keyword evidence="3" id="KW-0964">Secreted</keyword>
<dbReference type="eggNOG" id="ENOG502RXVH">
    <property type="taxonomic scope" value="Eukaryota"/>
</dbReference>
<dbReference type="Proteomes" id="UP000026961">
    <property type="component" value="Chromosome 10"/>
</dbReference>
<evidence type="ECO:0000256" key="4">
    <source>
        <dbReference type="ARBA" id="ARBA00022729"/>
    </source>
</evidence>
<proteinExistence type="inferred from homology"/>
<dbReference type="EnsemblPlants" id="OGLUM10G14000.1">
    <property type="protein sequence ID" value="OGLUM10G14000.1"/>
    <property type="gene ID" value="OGLUM10G14000"/>
</dbReference>
<keyword evidence="4 6" id="KW-0732">Signal</keyword>
<feature type="signal peptide" evidence="6">
    <location>
        <begin position="1"/>
        <end position="25"/>
    </location>
</feature>
<evidence type="ECO:0000256" key="5">
    <source>
        <dbReference type="SAM" id="MobiDB-lite"/>
    </source>
</evidence>
<dbReference type="GO" id="GO:0005576">
    <property type="term" value="C:extracellular region"/>
    <property type="evidence" value="ECO:0007669"/>
    <property type="project" value="UniProtKB-SubCell"/>
</dbReference>
<dbReference type="Gramene" id="OGLUM10G14000.1">
    <property type="protein sequence ID" value="OGLUM10G14000.1"/>
    <property type="gene ID" value="OGLUM10G14000"/>
</dbReference>
<reference evidence="7" key="1">
    <citation type="submission" date="2015-04" db="UniProtKB">
        <authorList>
            <consortium name="EnsemblPlants"/>
        </authorList>
    </citation>
    <scope>IDENTIFICATION</scope>
</reference>
<dbReference type="Pfam" id="PF24300">
    <property type="entry name" value="KWL1"/>
    <property type="match status" value="2"/>
</dbReference>
<reference evidence="7" key="2">
    <citation type="submission" date="2018-05" db="EMBL/GenBank/DDBJ databases">
        <title>OgluRS3 (Oryza glumaepatula Reference Sequence Version 3).</title>
        <authorList>
            <person name="Zhang J."/>
            <person name="Kudrna D."/>
            <person name="Lee S."/>
            <person name="Talag J."/>
            <person name="Welchert J."/>
            <person name="Wing R.A."/>
        </authorList>
    </citation>
    <scope>NUCLEOTIDE SEQUENCE [LARGE SCALE GENOMIC DNA]</scope>
</reference>
<name>A0A0E0BC29_9ORYZ</name>
<sequence length="404" mass="42614">MAANVKVLVVLALLQLMSLHAVVHGSDNGGVSAVATGKHEPKPKQRGGGGGGDGGCHISGFLHGKAGKCNRAHGSDCCVAGRRYPQFRCSPPVSSARPTPATLTLNSFARGGDGGGRSSCDGRFHPDTAMVVALSSGWLRLDGARRCNRMIRVAAGNGRSALARVVDECDSVNGCDAEHNFEPPCPNDVVDGSPAVWKALGLDEGVGEFKVTWSDAMSLLSTSPTIHGVSDAAASCHASGYVYLHGNETRCPKGSHDCCVAGERYPRFRTTPAILTLKVFDHGEDDGGVPTSCDMRFHRNTELVVALSSGWLRLGGGRRRCHRRIRVFAVAGAASGRSSVVARVVDDCDSVNGCREEDGFAPPCRNNAVGGSPVVWEKLGLNASVGEFEVVWSCLKNAKEEWVH</sequence>
<comment type="similarity">
    <text evidence="2">Belongs to the kiwellin family.</text>
</comment>
<evidence type="ECO:0000256" key="1">
    <source>
        <dbReference type="ARBA" id="ARBA00004613"/>
    </source>
</evidence>
<dbReference type="HOGENOM" id="CLU_047639_4_0_1"/>
<evidence type="ECO:0000256" key="6">
    <source>
        <dbReference type="SAM" id="SignalP"/>
    </source>
</evidence>
<evidence type="ECO:0000313" key="7">
    <source>
        <dbReference type="EnsemblPlants" id="OGLUM10G14000.1"/>
    </source>
</evidence>
<dbReference type="InterPro" id="IPR036908">
    <property type="entry name" value="RlpA-like_sf"/>
</dbReference>
<dbReference type="SUPFAM" id="SSF50685">
    <property type="entry name" value="Barwin-like endoglucanases"/>
    <property type="match status" value="2"/>
</dbReference>
<feature type="chain" id="PRO_5002354379" evidence="6">
    <location>
        <begin position="26"/>
        <end position="404"/>
    </location>
</feature>
<protein>
    <submittedName>
        <fullName evidence="7">Uncharacterized protein</fullName>
    </submittedName>
</protein>
<feature type="region of interest" description="Disordered" evidence="5">
    <location>
        <begin position="32"/>
        <end position="51"/>
    </location>
</feature>
<keyword evidence="8" id="KW-1185">Reference proteome</keyword>
<dbReference type="InterPro" id="IPR039271">
    <property type="entry name" value="Kiwellin-like"/>
</dbReference>
<comment type="subcellular location">
    <subcellularLocation>
        <location evidence="1">Secreted</location>
    </subcellularLocation>
</comment>